<accession>A0A1A3N3Q6</accession>
<sequence length="70" mass="8038">MKAASEQWEHGTRRGYRQKRCRCDECRAWNKTTQTAYAAGYRARTGVSVRTKYRRTAQDAIAATPIEPSN</sequence>
<name>A0A1A3N3Q6_MYCAS</name>
<reference evidence="1 2" key="1">
    <citation type="submission" date="2016-06" db="EMBL/GenBank/DDBJ databases">
        <authorList>
            <person name="Kjaerup R.B."/>
            <person name="Dalgaard T.S."/>
            <person name="Juul-Madsen H.R."/>
        </authorList>
    </citation>
    <scope>NUCLEOTIDE SEQUENCE [LARGE SCALE GENOMIC DNA]</scope>
    <source>
        <strain evidence="1 2">1245139.5</strain>
    </source>
</reference>
<dbReference type="AlphaFoldDB" id="A0A1A3N3Q6"/>
<protein>
    <submittedName>
        <fullName evidence="1">Uncharacterized protein</fullName>
    </submittedName>
</protein>
<keyword evidence="2" id="KW-1185">Reference proteome</keyword>
<comment type="caution">
    <text evidence="1">The sequence shown here is derived from an EMBL/GenBank/DDBJ whole genome shotgun (WGS) entry which is preliminary data.</text>
</comment>
<evidence type="ECO:0000313" key="1">
    <source>
        <dbReference type="EMBL" id="OBK16773.1"/>
    </source>
</evidence>
<gene>
    <name evidence="1" type="ORF">A5636_24670</name>
</gene>
<proteinExistence type="predicted"/>
<dbReference type="Proteomes" id="UP000093629">
    <property type="component" value="Unassembled WGS sequence"/>
</dbReference>
<evidence type="ECO:0000313" key="2">
    <source>
        <dbReference type="Proteomes" id="UP000093629"/>
    </source>
</evidence>
<dbReference type="EMBL" id="LZLQ01000059">
    <property type="protein sequence ID" value="OBK16773.1"/>
    <property type="molecule type" value="Genomic_DNA"/>
</dbReference>
<organism evidence="1 2">
    <name type="scientific">Mycobacterium asiaticum</name>
    <dbReference type="NCBI Taxonomy" id="1790"/>
    <lineage>
        <taxon>Bacteria</taxon>
        <taxon>Bacillati</taxon>
        <taxon>Actinomycetota</taxon>
        <taxon>Actinomycetes</taxon>
        <taxon>Mycobacteriales</taxon>
        <taxon>Mycobacteriaceae</taxon>
        <taxon>Mycobacterium</taxon>
    </lineage>
</organism>